<evidence type="ECO:0000313" key="4">
    <source>
        <dbReference type="EMBL" id="KHN75171.1"/>
    </source>
</evidence>
<comment type="caution">
    <text evidence="4">The sequence shown here is derived from an EMBL/GenBank/DDBJ whole genome shotgun (WGS) entry which is preliminary data.</text>
</comment>
<keyword evidence="1" id="KW-0067">ATP-binding</keyword>
<dbReference type="GO" id="GO:0006281">
    <property type="term" value="P:DNA repair"/>
    <property type="evidence" value="ECO:0007669"/>
    <property type="project" value="UniProtKB-KW"/>
</dbReference>
<dbReference type="OMA" id="VCFNEID"/>
<dbReference type="EC" id="5.6.2.3" evidence="1"/>
<gene>
    <name evidence="4" type="primary">pfh1</name>
    <name evidence="4" type="ORF">Tcan_01253</name>
</gene>
<feature type="transmembrane region" description="Helical" evidence="2">
    <location>
        <begin position="478"/>
        <end position="498"/>
    </location>
</feature>
<dbReference type="STRING" id="6265.A0A0B2UVQ4"/>
<evidence type="ECO:0000256" key="1">
    <source>
        <dbReference type="RuleBase" id="RU363044"/>
    </source>
</evidence>
<dbReference type="GO" id="GO:0000723">
    <property type="term" value="P:telomere maintenance"/>
    <property type="evidence" value="ECO:0007669"/>
    <property type="project" value="InterPro"/>
</dbReference>
<keyword evidence="1" id="KW-0378">Hydrolase</keyword>
<dbReference type="GO" id="GO:0016887">
    <property type="term" value="F:ATP hydrolysis activity"/>
    <property type="evidence" value="ECO:0007669"/>
    <property type="project" value="RHEA"/>
</dbReference>
<keyword evidence="2" id="KW-0472">Membrane</keyword>
<feature type="domain" description="DNA helicase Pif1-like DEAD-box helicase" evidence="3">
    <location>
        <begin position="423"/>
        <end position="637"/>
    </location>
</feature>
<keyword evidence="1" id="KW-0227">DNA damage</keyword>
<dbReference type="SUPFAM" id="SSF52540">
    <property type="entry name" value="P-loop containing nucleoside triphosphate hydrolases"/>
    <property type="match status" value="1"/>
</dbReference>
<dbReference type="EMBL" id="JPKZ01002776">
    <property type="protein sequence ID" value="KHN75171.1"/>
    <property type="molecule type" value="Genomic_DNA"/>
</dbReference>
<comment type="cofactor">
    <cofactor evidence="1">
        <name>Mg(2+)</name>
        <dbReference type="ChEBI" id="CHEBI:18420"/>
    </cofactor>
</comment>
<feature type="non-terminal residue" evidence="4">
    <location>
        <position position="639"/>
    </location>
</feature>
<keyword evidence="5" id="KW-1185">Reference proteome</keyword>
<dbReference type="Gene3D" id="3.40.50.300">
    <property type="entry name" value="P-loop containing nucleotide triphosphate hydrolases"/>
    <property type="match status" value="1"/>
</dbReference>
<proteinExistence type="inferred from homology"/>
<dbReference type="InterPro" id="IPR027417">
    <property type="entry name" value="P-loop_NTPase"/>
</dbReference>
<dbReference type="AlphaFoldDB" id="A0A0B2UVQ4"/>
<keyword evidence="1" id="KW-0547">Nucleotide-binding</keyword>
<keyword evidence="1" id="KW-0234">DNA repair</keyword>
<dbReference type="GO" id="GO:0005524">
    <property type="term" value="F:ATP binding"/>
    <property type="evidence" value="ECO:0007669"/>
    <property type="project" value="UniProtKB-KW"/>
</dbReference>
<keyword evidence="1 4" id="KW-0347">Helicase</keyword>
<evidence type="ECO:0000259" key="3">
    <source>
        <dbReference type="Pfam" id="PF05970"/>
    </source>
</evidence>
<sequence length="639" mass="72965">DAEGKLELRRLVLAHMIHRPCHKGNFPCRSKEGFCTKRFPKAFQEDTAVEGSGYALLRRPNDGTLALLGDGKTVVSNRDVVPYSTFFLKKYRTHTNVEHCASVECIKYIFKYVFKGYDCAVMQLMTKRIGEGVTEEVEIRVVSWVRRMRVVTAPEACYRDCGYRMHRISHAIVRLNIHLPGEKNVYFVEGEVAQALRKSTTRCSQLEGFFELNNKDSAARQYTFLEIPKRYRWDEKKGAWVRRVRMDKILTRMYTVKARFVEKFSLRMLLKYVKGPRSFEDVRTVAGHIYPSFFEACVAFGLSVVEKVWEESLREVCAYNMPRQARQSFAAMISFGAIFDAPRLWDLFKGEMMDRDARRTPEQKQYAALRHIQRILKAVGQDLNAYGIPFEERAQEIESDLAHMDDVEGFEERHVVERMYEELNVGQRTAVDRVLHAVQDSTAASGAHRCFFLQGAGGTGKTYLYNLIIRILRLRSSATIAVAFTGIAATLLIGGTAVHSRFRLPLHLYNDSVSTMKANSEEANAIRNCPLIVWDEACTQKRYALEAVERLLRDIAVGELKTAPFGGHVILLGGDWRQMLPIVEDGTNEDTIGATIRISRLWSLFEVINLNENMRTGPGEQVFGSFLERLGNGELQDKE</sequence>
<keyword evidence="1" id="KW-0233">DNA recombination</keyword>
<keyword evidence="2" id="KW-1133">Transmembrane helix</keyword>
<evidence type="ECO:0000313" key="5">
    <source>
        <dbReference type="Proteomes" id="UP000031036"/>
    </source>
</evidence>
<comment type="similarity">
    <text evidence="1">Belongs to the helicase family.</text>
</comment>
<dbReference type="GO" id="GO:0006310">
    <property type="term" value="P:DNA recombination"/>
    <property type="evidence" value="ECO:0007669"/>
    <property type="project" value="UniProtKB-KW"/>
</dbReference>
<organism evidence="4 5">
    <name type="scientific">Toxocara canis</name>
    <name type="common">Canine roundworm</name>
    <dbReference type="NCBI Taxonomy" id="6265"/>
    <lineage>
        <taxon>Eukaryota</taxon>
        <taxon>Metazoa</taxon>
        <taxon>Ecdysozoa</taxon>
        <taxon>Nematoda</taxon>
        <taxon>Chromadorea</taxon>
        <taxon>Rhabditida</taxon>
        <taxon>Spirurina</taxon>
        <taxon>Ascaridomorpha</taxon>
        <taxon>Ascaridoidea</taxon>
        <taxon>Toxocaridae</taxon>
        <taxon>Toxocara</taxon>
    </lineage>
</organism>
<dbReference type="PANTHER" id="PTHR10492">
    <property type="match status" value="1"/>
</dbReference>
<dbReference type="PANTHER" id="PTHR10492:SF57">
    <property type="entry name" value="ATP-DEPENDENT DNA HELICASE"/>
    <property type="match status" value="1"/>
</dbReference>
<dbReference type="InterPro" id="IPR010285">
    <property type="entry name" value="DNA_helicase_pif1-like_DEAD"/>
</dbReference>
<dbReference type="GO" id="GO:0043139">
    <property type="term" value="F:5'-3' DNA helicase activity"/>
    <property type="evidence" value="ECO:0007669"/>
    <property type="project" value="UniProtKB-EC"/>
</dbReference>
<name>A0A0B2UVQ4_TOXCA</name>
<evidence type="ECO:0000256" key="2">
    <source>
        <dbReference type="SAM" id="Phobius"/>
    </source>
</evidence>
<keyword evidence="2" id="KW-0812">Transmembrane</keyword>
<dbReference type="OrthoDB" id="5864836at2759"/>
<reference evidence="4 5" key="1">
    <citation type="submission" date="2014-11" db="EMBL/GenBank/DDBJ databases">
        <title>Genetic blueprint of the zoonotic pathogen Toxocara canis.</title>
        <authorList>
            <person name="Zhu X.-Q."/>
            <person name="Korhonen P.K."/>
            <person name="Cai H."/>
            <person name="Young N.D."/>
            <person name="Nejsum P."/>
            <person name="von Samson-Himmelstjerna G."/>
            <person name="Boag P.R."/>
            <person name="Tan P."/>
            <person name="Li Q."/>
            <person name="Min J."/>
            <person name="Yang Y."/>
            <person name="Wang X."/>
            <person name="Fang X."/>
            <person name="Hall R.S."/>
            <person name="Hofmann A."/>
            <person name="Sternberg P.W."/>
            <person name="Jex A.R."/>
            <person name="Gasser R.B."/>
        </authorList>
    </citation>
    <scope>NUCLEOTIDE SEQUENCE [LARGE SCALE GENOMIC DNA]</scope>
    <source>
        <strain evidence="4">PN_DK_2014</strain>
    </source>
</reference>
<feature type="non-terminal residue" evidence="4">
    <location>
        <position position="1"/>
    </location>
</feature>
<accession>A0A0B2UVQ4</accession>
<protein>
    <recommendedName>
        <fullName evidence="1">ATP-dependent DNA helicase</fullName>
        <ecNumber evidence="1">5.6.2.3</ecNumber>
    </recommendedName>
</protein>
<comment type="catalytic activity">
    <reaction evidence="1">
        <text>ATP + H2O = ADP + phosphate + H(+)</text>
        <dbReference type="Rhea" id="RHEA:13065"/>
        <dbReference type="ChEBI" id="CHEBI:15377"/>
        <dbReference type="ChEBI" id="CHEBI:15378"/>
        <dbReference type="ChEBI" id="CHEBI:30616"/>
        <dbReference type="ChEBI" id="CHEBI:43474"/>
        <dbReference type="ChEBI" id="CHEBI:456216"/>
        <dbReference type="EC" id="5.6.2.3"/>
    </reaction>
</comment>
<dbReference type="Pfam" id="PF05970">
    <property type="entry name" value="PIF1"/>
    <property type="match status" value="1"/>
</dbReference>
<dbReference type="Proteomes" id="UP000031036">
    <property type="component" value="Unassembled WGS sequence"/>
</dbReference>